<dbReference type="Gene3D" id="2.30.29.30">
    <property type="entry name" value="Pleckstrin-homology domain (PH domain)/Phosphotyrosine-binding domain (PTB)"/>
    <property type="match status" value="1"/>
</dbReference>
<evidence type="ECO:0000256" key="1">
    <source>
        <dbReference type="ARBA" id="ARBA00004245"/>
    </source>
</evidence>
<dbReference type="FunFam" id="1.10.418.10:FF:000004">
    <property type="entry name" value="Spectrin beta chain"/>
    <property type="match status" value="1"/>
</dbReference>
<feature type="domain" description="Calponin-homology (CH)" evidence="13">
    <location>
        <begin position="58"/>
        <end position="162"/>
    </location>
</feature>
<keyword evidence="7 9" id="KW-0009">Actin-binding</keyword>
<comment type="similarity">
    <text evidence="2 9">Belongs to the spectrin family.</text>
</comment>
<evidence type="ECO:0000256" key="6">
    <source>
        <dbReference type="ARBA" id="ARBA00022737"/>
    </source>
</evidence>
<dbReference type="InterPro" id="IPR001715">
    <property type="entry name" value="CH_dom"/>
</dbReference>
<feature type="domain" description="PH" evidence="12">
    <location>
        <begin position="2305"/>
        <end position="2417"/>
    </location>
</feature>
<dbReference type="PROSITE" id="PS50021">
    <property type="entry name" value="CH"/>
    <property type="match status" value="2"/>
</dbReference>
<keyword evidence="3 9" id="KW-0117">Actin capping</keyword>
<keyword evidence="15" id="KW-1185">Reference proteome</keyword>
<keyword evidence="5" id="KW-0597">Phosphoprotein</keyword>
<accession>A0A7J7KNA5</accession>
<dbReference type="GO" id="GO:0016192">
    <property type="term" value="P:vesicle-mediated transport"/>
    <property type="evidence" value="ECO:0007669"/>
    <property type="project" value="UniProtKB-ARBA"/>
</dbReference>
<organism evidence="14 15">
    <name type="scientific">Bugula neritina</name>
    <name type="common">Brown bryozoan</name>
    <name type="synonym">Sertularia neritina</name>
    <dbReference type="NCBI Taxonomy" id="10212"/>
    <lineage>
        <taxon>Eukaryota</taxon>
        <taxon>Metazoa</taxon>
        <taxon>Spiralia</taxon>
        <taxon>Lophotrochozoa</taxon>
        <taxon>Bryozoa</taxon>
        <taxon>Gymnolaemata</taxon>
        <taxon>Cheilostomatida</taxon>
        <taxon>Flustrina</taxon>
        <taxon>Buguloidea</taxon>
        <taxon>Bugulidae</taxon>
        <taxon>Bugula</taxon>
    </lineage>
</organism>
<dbReference type="SMART" id="SM00233">
    <property type="entry name" value="PH"/>
    <property type="match status" value="1"/>
</dbReference>
<dbReference type="GO" id="GO:0003779">
    <property type="term" value="F:actin binding"/>
    <property type="evidence" value="ECO:0007669"/>
    <property type="project" value="UniProtKB-KW"/>
</dbReference>
<dbReference type="InterPro" id="IPR011993">
    <property type="entry name" value="PH-like_dom_sf"/>
</dbReference>
<dbReference type="FunFam" id="1.20.58.60:FF:000011">
    <property type="entry name" value="Spectrin beta chain"/>
    <property type="match status" value="1"/>
</dbReference>
<dbReference type="PROSITE" id="PS00019">
    <property type="entry name" value="ACTININ_1"/>
    <property type="match status" value="1"/>
</dbReference>
<dbReference type="CDD" id="cd21248">
    <property type="entry name" value="CH_SPTB_like_rpt2"/>
    <property type="match status" value="1"/>
</dbReference>
<feature type="region of interest" description="Disordered" evidence="11">
    <location>
        <begin position="1"/>
        <end position="37"/>
    </location>
</feature>
<evidence type="ECO:0000256" key="8">
    <source>
        <dbReference type="ARBA" id="ARBA00023212"/>
    </source>
</evidence>
<keyword evidence="8 9" id="KW-0206">Cytoskeleton</keyword>
<dbReference type="InterPro" id="IPR001589">
    <property type="entry name" value="Actinin_actin-bd_CS"/>
</dbReference>
<dbReference type="PANTHER" id="PTHR11915">
    <property type="entry name" value="SPECTRIN/FILAMIN RELATED CYTOSKELETAL PROTEIN"/>
    <property type="match status" value="1"/>
</dbReference>
<evidence type="ECO:0000256" key="11">
    <source>
        <dbReference type="SAM" id="MobiDB-lite"/>
    </source>
</evidence>
<dbReference type="InterPro" id="IPR001849">
    <property type="entry name" value="PH_domain"/>
</dbReference>
<keyword evidence="6" id="KW-0677">Repeat</keyword>
<dbReference type="Pfam" id="PF15410">
    <property type="entry name" value="PH_9"/>
    <property type="match status" value="1"/>
</dbReference>
<keyword evidence="10" id="KW-0175">Coiled coil</keyword>
<dbReference type="FunFam" id="1.10.418.10:FF:000001">
    <property type="entry name" value="Actinin alpha 1"/>
    <property type="match status" value="1"/>
</dbReference>
<dbReference type="FunFam" id="1.20.58.60:FF:000019">
    <property type="entry name" value="Spectrin beta chain"/>
    <property type="match status" value="1"/>
</dbReference>
<dbReference type="EMBL" id="VXIV02000228">
    <property type="protein sequence ID" value="KAF6039642.1"/>
    <property type="molecule type" value="Genomic_DNA"/>
</dbReference>
<dbReference type="CDD" id="cd10571">
    <property type="entry name" value="PH_beta_spectrin"/>
    <property type="match status" value="1"/>
</dbReference>
<dbReference type="CDD" id="cd00176">
    <property type="entry name" value="SPEC"/>
    <property type="match status" value="9"/>
</dbReference>
<dbReference type="GO" id="GO:0016020">
    <property type="term" value="C:membrane"/>
    <property type="evidence" value="ECO:0007669"/>
    <property type="project" value="UniProtKB-ARBA"/>
</dbReference>
<dbReference type="Gene3D" id="1.10.418.10">
    <property type="entry name" value="Calponin-like domain"/>
    <property type="match status" value="2"/>
</dbReference>
<dbReference type="InterPro" id="IPR016343">
    <property type="entry name" value="Spectrin_bsu"/>
</dbReference>
<feature type="compositionally biased region" description="Basic and acidic residues" evidence="11">
    <location>
        <begin position="2188"/>
        <end position="2204"/>
    </location>
</feature>
<dbReference type="SMART" id="SM00033">
    <property type="entry name" value="CH"/>
    <property type="match status" value="2"/>
</dbReference>
<dbReference type="PROSITE" id="PS50003">
    <property type="entry name" value="PH_DOMAIN"/>
    <property type="match status" value="1"/>
</dbReference>
<feature type="coiled-coil region" evidence="10">
    <location>
        <begin position="1418"/>
        <end position="1445"/>
    </location>
</feature>
<dbReference type="SMART" id="SM00150">
    <property type="entry name" value="SPEC"/>
    <property type="match status" value="17"/>
</dbReference>
<dbReference type="InterPro" id="IPR041681">
    <property type="entry name" value="PH_9"/>
</dbReference>
<dbReference type="OrthoDB" id="5865767at2759"/>
<dbReference type="InterPro" id="IPR001605">
    <property type="entry name" value="PH_dom-spectrin-type"/>
</dbReference>
<gene>
    <name evidence="14" type="ORF">EB796_002060</name>
</gene>
<dbReference type="Pfam" id="PF00307">
    <property type="entry name" value="CH"/>
    <property type="match status" value="2"/>
</dbReference>
<feature type="coiled-coil region" evidence="10">
    <location>
        <begin position="1244"/>
        <end position="1306"/>
    </location>
</feature>
<dbReference type="CDD" id="cd21246">
    <property type="entry name" value="CH_SPTB-like_rpt1"/>
    <property type="match status" value="1"/>
</dbReference>
<evidence type="ECO:0000256" key="2">
    <source>
        <dbReference type="ARBA" id="ARBA00006826"/>
    </source>
</evidence>
<dbReference type="PROSITE" id="PS00020">
    <property type="entry name" value="ACTININ_2"/>
    <property type="match status" value="1"/>
</dbReference>
<evidence type="ECO:0000256" key="10">
    <source>
        <dbReference type="SAM" id="Coils"/>
    </source>
</evidence>
<evidence type="ECO:0000256" key="4">
    <source>
        <dbReference type="ARBA" id="ARBA00022490"/>
    </source>
</evidence>
<reference evidence="14" key="1">
    <citation type="submission" date="2020-06" db="EMBL/GenBank/DDBJ databases">
        <title>Draft genome of Bugula neritina, a colonial animal packing powerful symbionts and potential medicines.</title>
        <authorList>
            <person name="Rayko M."/>
        </authorList>
    </citation>
    <scope>NUCLEOTIDE SEQUENCE [LARGE SCALE GENOMIC DNA]</scope>
    <source>
        <strain evidence="14">Kwan_BN1</strain>
    </source>
</reference>
<evidence type="ECO:0000259" key="12">
    <source>
        <dbReference type="PROSITE" id="PS50003"/>
    </source>
</evidence>
<dbReference type="GO" id="GO:0008091">
    <property type="term" value="C:spectrin"/>
    <property type="evidence" value="ECO:0007669"/>
    <property type="project" value="InterPro"/>
</dbReference>
<feature type="compositionally biased region" description="Polar residues" evidence="11">
    <location>
        <begin position="2277"/>
        <end position="2287"/>
    </location>
</feature>
<comment type="caution">
    <text evidence="14">The sequence shown here is derived from an EMBL/GenBank/DDBJ whole genome shotgun (WGS) entry which is preliminary data.</text>
</comment>
<evidence type="ECO:0000313" key="15">
    <source>
        <dbReference type="Proteomes" id="UP000593567"/>
    </source>
</evidence>
<name>A0A7J7KNA5_BUGNE</name>
<feature type="region of interest" description="Disordered" evidence="11">
    <location>
        <begin position="2188"/>
        <end position="2325"/>
    </location>
</feature>
<dbReference type="GO" id="GO:0005200">
    <property type="term" value="F:structural constituent of cytoskeleton"/>
    <property type="evidence" value="ECO:0007669"/>
    <property type="project" value="UniProtKB-UniRule"/>
</dbReference>
<dbReference type="FunFam" id="1.20.58.60:FF:000172">
    <property type="entry name" value="Spectrin beta chain"/>
    <property type="match status" value="1"/>
</dbReference>
<keyword evidence="4 9" id="KW-0963">Cytoplasm</keyword>
<comment type="subcellular location">
    <subcellularLocation>
        <location evidence="1">Cytoplasm</location>
        <location evidence="1">Cytoskeleton</location>
    </subcellularLocation>
</comment>
<proteinExistence type="inferred from homology"/>
<dbReference type="InterPro" id="IPR018159">
    <property type="entry name" value="Spectrin/alpha-actinin"/>
</dbReference>
<dbReference type="GO" id="GO:0051693">
    <property type="term" value="P:actin filament capping"/>
    <property type="evidence" value="ECO:0007669"/>
    <property type="project" value="UniProtKB-UniRule"/>
</dbReference>
<evidence type="ECO:0000313" key="14">
    <source>
        <dbReference type="EMBL" id="KAF6039642.1"/>
    </source>
</evidence>
<protein>
    <recommendedName>
        <fullName evidence="9">Spectrin beta chain</fullName>
    </recommendedName>
</protein>
<dbReference type="SUPFAM" id="SSF50729">
    <property type="entry name" value="PH domain-like"/>
    <property type="match status" value="1"/>
</dbReference>
<dbReference type="FunFam" id="2.30.29.30:FF:000024">
    <property type="entry name" value="Spectrin beta chain"/>
    <property type="match status" value="1"/>
</dbReference>
<dbReference type="InterPro" id="IPR002017">
    <property type="entry name" value="Spectrin_repeat"/>
</dbReference>
<evidence type="ECO:0000256" key="9">
    <source>
        <dbReference type="PIRNR" id="PIRNR002297"/>
    </source>
</evidence>
<feature type="region of interest" description="Disordered" evidence="11">
    <location>
        <begin position="2420"/>
        <end position="2459"/>
    </location>
</feature>
<dbReference type="SUPFAM" id="SSF46966">
    <property type="entry name" value="Spectrin repeat"/>
    <property type="match status" value="14"/>
</dbReference>
<dbReference type="FunFam" id="1.20.58.60:FF:000106">
    <property type="entry name" value="Spectrin beta chain"/>
    <property type="match status" value="1"/>
</dbReference>
<dbReference type="PRINTS" id="PR00683">
    <property type="entry name" value="SPECTRINPH"/>
</dbReference>
<dbReference type="InterPro" id="IPR036872">
    <property type="entry name" value="CH_dom_sf"/>
</dbReference>
<dbReference type="FunFam" id="1.20.58.60:FF:000020">
    <property type="entry name" value="Spectrin alpha chain, non-erythrocytic 1"/>
    <property type="match status" value="1"/>
</dbReference>
<evidence type="ECO:0000256" key="5">
    <source>
        <dbReference type="ARBA" id="ARBA00022553"/>
    </source>
</evidence>
<dbReference type="Pfam" id="PF00435">
    <property type="entry name" value="Spectrin"/>
    <property type="match status" value="18"/>
</dbReference>
<feature type="domain" description="Calponin-homology (CH)" evidence="13">
    <location>
        <begin position="178"/>
        <end position="283"/>
    </location>
</feature>
<evidence type="ECO:0000256" key="7">
    <source>
        <dbReference type="ARBA" id="ARBA00023203"/>
    </source>
</evidence>
<dbReference type="SUPFAM" id="SSF47576">
    <property type="entry name" value="Calponin-homology domain, CH-domain"/>
    <property type="match status" value="1"/>
</dbReference>
<dbReference type="Proteomes" id="UP000593567">
    <property type="component" value="Unassembled WGS sequence"/>
</dbReference>
<feature type="coiled-coil region" evidence="10">
    <location>
        <begin position="1005"/>
        <end position="1039"/>
    </location>
</feature>
<dbReference type="PIRSF" id="PIRSF002297">
    <property type="entry name" value="Spectrin_beta_subunit"/>
    <property type="match status" value="1"/>
</dbReference>
<evidence type="ECO:0000256" key="3">
    <source>
        <dbReference type="ARBA" id="ARBA00022467"/>
    </source>
</evidence>
<dbReference type="Gene3D" id="1.20.58.60">
    <property type="match status" value="11"/>
</dbReference>
<dbReference type="FunFam" id="1.20.58.60:FF:000018">
    <property type="entry name" value="Spectrin beta chain"/>
    <property type="match status" value="1"/>
</dbReference>
<evidence type="ECO:0000259" key="13">
    <source>
        <dbReference type="PROSITE" id="PS50021"/>
    </source>
</evidence>
<sequence length="2459" mass="281915">MTEVQHGYPSGVRWDSDRNGHLNGQNQNGNEFDDDGGANSAKLFERSRIKALADEREAVQKKTFTKWVNSHLSRVGFMISDLYMDLRDGKMLIKLLEVLSGEKLPRPTKGKMRIHCLENVDKSLTFLGEKAVKLENMGAHDIVDGNSRLTLGLIWTIILRFQIQDIHIEEEAESSETRSAKDSLLLWCQMKTAGYSNVNVRNFTTSWKDGLAFNAIIHKHRPDLVPYNKLSKANPISNLNNAFNTAEEKLGIASLLDAEDISVELPDEKSIITYVVTYYHYFNKMKAESVQGRRIGKVLNSVLENDRLIHEYETFTSDLLKWIEEIIQILNEREFENSLQGVQAQLTQFNSYRTQEKPPKFIEKGNLEIMLFTLQSQMRANNQKPYLPKEGKLISDINKAWESLERAEHERELALREELIRQEKLNLLATRFDKKAGMREIWLSENQKLVSQDNFGYDMGAVEAATKKHETFETDINAYEERVQAVVAVAYELEQERYHDILRINARKENVLRLWNFLLELLRARRTRLELTLQIQRIFQEMLYLLDWMDEIKLRLLSEDFGKHLMGVEDLLQKHTLMEADMKVLGERVETVNSSATRFVTCDDEDFQSLTPSDYKPCDPQIVVERQKSLTDAYEELLYLASRRREQLEASRSLWQFFWDATDEEGWIKEKEQLMSSPDLGHDLTSVNLLLTKHRANEDEIAARGQRLEGVKAEGNALIEADSFGAEKIQARLDEVDNQWQNLVDLANLRKQRLNEAVDFYQFFADADDVDHWMVDTLQIVSSDDVGRDEANTQSLIKNHKDVCDELNNYSTVVDGLYTQANELGEQEKENAEVAGRLASISTRYKNLLELAELRDQRLKDALSLYKFYNDADNVDNWIGEKIVFLQSLEPTPDAEELAVVKQRFDTFEKEMNLAEGKVDTVNQQAKQLIDSDHPSNEEIITRRDELNSNWDKLQQLLNTKRDALEASSGLCNFHIDVNETMTWICEKMKVVESTDELGDDLAGVMALQRRLAGMQKDLDAIQSKINRMQEEADSMCDATPTSTTDGVTNLEESADKIAEEHPVEAENVKKQLSDINTAWDELKQMLKSREERLGEASELQHFLQNLDHFQKWLSDTQTAVASEDSPASLTDAERLLAQHAQIRDDIDQMAPEYAQLQEFGAKVTANQTDDQHMFLAHRLAALEEGWNDLQQMWENKQAGLDQSLKEQIFLRDATQSDILLNQQEHLLSKEEVPSTRDDGQSSLEQAENALKQHEAFMKTMDANDEKINQVIQYADKLADEGHYNADKHQKRAEDLDERRKANRERALAQLEKLHDAIAVQTFLADCDDLDEWLEEKMIASQDETYSVIYDFLKHSSGIPYLMHSAAFIYRTLYLTCPLSSVELYDCEEYTCLFNVCNELSMCVSRDAKNIHSKYMRHQAFESEIAANKAVLEKLQKDGDELMEEKPDSREVVEPRVESLVSQWQELEANTKAKGEKLFDANRHIVFEQGCDDVDSYLAEIESQIIVADVGTDLTTVNLNLNKQNQLESDIVIKKEQLNKLESEAVQLKDPVQIEVIEKRKVAVQERINALEAPIQERRRNLDRAKRVHQFLRDVEDENLWIQDRKPIAEDPNVGNSLQMVQNLQKKNQSLATEIDNHEPQVLETCDNGKQMIEEEYPQAESFQDKIDQLMAEWDDLKGAVDDRKQRLDDSEVVQQYLFDAAEAEAFLGEQELFLMSDERAKDEIGAANQLKKHNALEKTIDNYASTVRELSDRATQLVEADSPESDNIVRRQAQVDKLYAGLKDLTNERRNKLEETLKLYMLNREVVDLEQWIAEREVVAGSHELGQDFEHVTMLQDRFKDFAKDTKAVGEERVARVNEICDQLIDGGHGEAATIAQWKDGLNDAWADLLELIDTRTQHLNASWKLHKFFYDCKETLDRILEKQNSIPEELGRDINSVEALQRKHETFENDLINIGEQVHKVQEEAATLMASYAGDKQADIRDREQEVVDAWKNLQSAVDSRKNNLLDASDLYRFLAMVLDLTMWMDDILLQMKTQDKPRDVSGVELLMNNHQSLRAEIDARDENFTICINLGKDILARGHYRSNEVRAKLMELQSKRGDMMQQWDDKWDYLNIILEVYQFARDSDAAEAWLLAQDSYLSNQDLGENLDAVENLIKKHEAFEKAALAQEDRFMALKRLTTLELREKQKEVGSLEAKPSVRDQYIEDFSPPQEDTPDPQPAEEVADEQTEPAVVEEVQLEQAISTQEVPPSPAAVQSEPGDTSQSAPPTHDQPDTALETSNLSSTGAAVTPQSPPSPKSTKESQNTRLEGPIQRKHEWENTATKASHRTWDKLYAILHEHSVSFYKDQKHAKSDPQSLVRGEKPIVLDGAVCEVPKDYSKRPHVFRLNLPNGGQYLLQCKSDDEMQAWLREIQDITGSGAVESAASRAQTMPAKSSSKKDDSAKKKGKFTLKKKTETAF</sequence>
<dbReference type="GO" id="GO:0005543">
    <property type="term" value="F:phospholipid binding"/>
    <property type="evidence" value="ECO:0007669"/>
    <property type="project" value="InterPro"/>
</dbReference>